<dbReference type="InterPro" id="IPR036515">
    <property type="entry name" value="Transposase_17_sf"/>
</dbReference>
<feature type="region of interest" description="Disordered" evidence="1">
    <location>
        <begin position="218"/>
        <end position="237"/>
    </location>
</feature>
<name>A0A554WWR1_9BURK</name>
<comment type="caution">
    <text evidence="3">The sequence shown here is derived from an EMBL/GenBank/DDBJ whole genome shotgun (WGS) entry which is preliminary data.</text>
</comment>
<evidence type="ECO:0000259" key="2">
    <source>
        <dbReference type="SMART" id="SM01321"/>
    </source>
</evidence>
<organism evidence="3 4">
    <name type="scientific">Tepidimonas thermarum</name>
    <dbReference type="NCBI Taxonomy" id="335431"/>
    <lineage>
        <taxon>Bacteria</taxon>
        <taxon>Pseudomonadati</taxon>
        <taxon>Pseudomonadota</taxon>
        <taxon>Betaproteobacteria</taxon>
        <taxon>Burkholderiales</taxon>
        <taxon>Tepidimonas</taxon>
    </lineage>
</organism>
<keyword evidence="4" id="KW-1185">Reference proteome</keyword>
<dbReference type="RefSeq" id="WP_143904244.1">
    <property type="nucleotide sequence ID" value="NZ_VJOL01000069.1"/>
</dbReference>
<dbReference type="SUPFAM" id="SSF143422">
    <property type="entry name" value="Transposase IS200-like"/>
    <property type="match status" value="1"/>
</dbReference>
<dbReference type="Gene3D" id="3.30.70.1290">
    <property type="entry name" value="Transposase IS200-like"/>
    <property type="match status" value="1"/>
</dbReference>
<proteinExistence type="predicted"/>
<evidence type="ECO:0000313" key="4">
    <source>
        <dbReference type="Proteomes" id="UP000318542"/>
    </source>
</evidence>
<dbReference type="EMBL" id="VJOL01000069">
    <property type="protein sequence ID" value="TSE28020.1"/>
    <property type="molecule type" value="Genomic_DNA"/>
</dbReference>
<evidence type="ECO:0000256" key="1">
    <source>
        <dbReference type="SAM" id="MobiDB-lite"/>
    </source>
</evidence>
<reference evidence="3 4" key="1">
    <citation type="submission" date="2019-07" db="EMBL/GenBank/DDBJ databases">
        <title>Tepidimonas thermarum AA-1 draft genome.</title>
        <authorList>
            <person name="Da Costa M.S."/>
            <person name="Froufe H.J.C."/>
            <person name="Egas C."/>
            <person name="Albuquerque L."/>
        </authorList>
    </citation>
    <scope>NUCLEOTIDE SEQUENCE [LARGE SCALE GENOMIC DNA]</scope>
    <source>
        <strain evidence="3 4">AA-1</strain>
    </source>
</reference>
<dbReference type="GO" id="GO:0004803">
    <property type="term" value="F:transposase activity"/>
    <property type="evidence" value="ECO:0007669"/>
    <property type="project" value="InterPro"/>
</dbReference>
<dbReference type="AlphaFoldDB" id="A0A554WWR1"/>
<feature type="domain" description="Transposase IS200-like" evidence="2">
    <location>
        <begin position="9"/>
        <end position="124"/>
    </location>
</feature>
<protein>
    <submittedName>
        <fullName evidence="3">Transposase IS200 like protein</fullName>
    </submittedName>
</protein>
<gene>
    <name evidence="3" type="ORF">Tther_02416</name>
</gene>
<dbReference type="OrthoDB" id="9814067at2"/>
<dbReference type="PANTHER" id="PTHR34322:SF2">
    <property type="entry name" value="TRANSPOSASE IS200-LIKE DOMAIN-CONTAINING PROTEIN"/>
    <property type="match status" value="1"/>
</dbReference>
<dbReference type="Pfam" id="PF01797">
    <property type="entry name" value="Y1_Tnp"/>
    <property type="match status" value="1"/>
</dbReference>
<evidence type="ECO:0000313" key="3">
    <source>
        <dbReference type="EMBL" id="TSE28020.1"/>
    </source>
</evidence>
<dbReference type="GO" id="GO:0006313">
    <property type="term" value="P:DNA transposition"/>
    <property type="evidence" value="ECO:0007669"/>
    <property type="project" value="InterPro"/>
</dbReference>
<dbReference type="Proteomes" id="UP000318542">
    <property type="component" value="Unassembled WGS sequence"/>
</dbReference>
<dbReference type="SMART" id="SM01321">
    <property type="entry name" value="Y1_Tnp"/>
    <property type="match status" value="1"/>
</dbReference>
<accession>A0A554WWR1</accession>
<dbReference type="InterPro" id="IPR002686">
    <property type="entry name" value="Transposase_17"/>
</dbReference>
<sequence length="237" mass="27321">MPRRPRIHLPGVPQHVIQRGVDRQPVFFSDDDCRFYLDWLGEYASKRDIALHAYCLMTNHVHLVLSAPSAGALPGLMQDMGRRYVQYVNRTYHRSGGLWQGRYKASYVQSERYLLACMRYVELNPVRARMVQAPGEYRWSSYRANALGEEDKLLTPHDQYLAIGSTAEQRQQTYRGLFATEVDEPAWALIRTATQQGVVVGDSRFAEMIEKRLGQIVRPRPRGRPGKNKTIEERIAQ</sequence>
<dbReference type="GO" id="GO:0003677">
    <property type="term" value="F:DNA binding"/>
    <property type="evidence" value="ECO:0007669"/>
    <property type="project" value="InterPro"/>
</dbReference>
<dbReference type="PANTHER" id="PTHR34322">
    <property type="entry name" value="TRANSPOSASE, Y1_TNP DOMAIN-CONTAINING"/>
    <property type="match status" value="1"/>
</dbReference>